<dbReference type="KEGG" id="srhi:H9L12_01625"/>
<feature type="chain" id="PRO_5028899792" evidence="1">
    <location>
        <begin position="25"/>
        <end position="326"/>
    </location>
</feature>
<keyword evidence="3" id="KW-1185">Reference proteome</keyword>
<accession>A0A7G9SBY6</accession>
<dbReference type="RefSeq" id="WP_187542353.1">
    <property type="nucleotide sequence ID" value="NZ_CP060717.1"/>
</dbReference>
<proteinExistence type="predicted"/>
<evidence type="ECO:0000313" key="3">
    <source>
        <dbReference type="Proteomes" id="UP000515955"/>
    </source>
</evidence>
<dbReference type="AlphaFoldDB" id="A0A7G9SBY6"/>
<dbReference type="PROSITE" id="PS51257">
    <property type="entry name" value="PROKAR_LIPOPROTEIN"/>
    <property type="match status" value="1"/>
</dbReference>
<organism evidence="2 3">
    <name type="scientific">Sphingomonas rhizophila</name>
    <dbReference type="NCBI Taxonomy" id="2071607"/>
    <lineage>
        <taxon>Bacteria</taxon>
        <taxon>Pseudomonadati</taxon>
        <taxon>Pseudomonadota</taxon>
        <taxon>Alphaproteobacteria</taxon>
        <taxon>Sphingomonadales</taxon>
        <taxon>Sphingomonadaceae</taxon>
        <taxon>Sphingomonas</taxon>
    </lineage>
</organism>
<dbReference type="EMBL" id="CP060717">
    <property type="protein sequence ID" value="QNN65361.1"/>
    <property type="molecule type" value="Genomic_DNA"/>
</dbReference>
<gene>
    <name evidence="2" type="ORF">H9L12_01625</name>
</gene>
<protein>
    <submittedName>
        <fullName evidence="2">Uncharacterized protein</fullName>
    </submittedName>
</protein>
<dbReference type="Proteomes" id="UP000515955">
    <property type="component" value="Chromosome"/>
</dbReference>
<feature type="signal peptide" evidence="1">
    <location>
        <begin position="1"/>
        <end position="24"/>
    </location>
</feature>
<sequence>MTRTFAFLAATMCAAIAVTSACYAKPHQHVGPSAKDIRFTAEARNAGDIQLSLRSGDRGQSSNGFAARDLAGLDRRLLESGTSGPVSFALVREAGRLDCTGRAENRRATGTCRFTPDQAFADYVVRSGLPRPSVDESYGLAITNANRDLVASLAEARYAVEDLDDLMGLSAIGVNRAYISALAGRGYKPGETSDLIAFKALDISPDYIDAMSRAGYAHMDADAMVQFKALGVSPDYLRGMQAAGYGKLSADDIAGMKAVGVTPEFVGQFRRAGFTNLTADELVQLKIFNVSTADLEALRREGRKVTAEALVERKILGPMRRGRHTD</sequence>
<keyword evidence="1" id="KW-0732">Signal</keyword>
<evidence type="ECO:0000313" key="2">
    <source>
        <dbReference type="EMBL" id="QNN65361.1"/>
    </source>
</evidence>
<reference evidence="2 3" key="1">
    <citation type="submission" date="2020-08" db="EMBL/GenBank/DDBJ databases">
        <title>Genome sequence of Sphingomonas rhizophila KACC 19189T.</title>
        <authorList>
            <person name="Hyun D.-W."/>
            <person name="Bae J.-W."/>
        </authorList>
    </citation>
    <scope>NUCLEOTIDE SEQUENCE [LARGE SCALE GENOMIC DNA]</scope>
    <source>
        <strain evidence="2 3">KACC 19189</strain>
    </source>
</reference>
<name>A0A7G9SBY6_9SPHN</name>
<evidence type="ECO:0000256" key="1">
    <source>
        <dbReference type="SAM" id="SignalP"/>
    </source>
</evidence>